<sequence length="473" mass="51684">MDDERKERLGLWLGAAMAGFLGLMLFSWAALQALIEPGKVGLPGRVALNVAFLPSKVKDAWDEAMSFASGAEATRFFSVPRPALDETGFRPVLQADGNALSGLQVRGDVAAADRGWRLIGGAMQVGGRAGNMAVLLDPDLVARRIWRLDEDAVEAADKSRDSRRMLHGLQILPEAGSIVFGFDHGSALQRRDMCNRTEWITAGKFHHSVTLSPDGYALWALRDGGFASDFAPDDLTAPPNTGLVRLDAATGEIVEEISLEALVAANAGLGLFELARKDANEVETNEVAVIGRWISDPMHFNDIEALRPEMAAAFPDFTAGDLLVSARDINTVMVIDPETHKVKWHQTGGFMRQHDPDWRPDGTISVFDNGMSTGVSRIQTVDAKTNHISVAYDGAEMDFYTRIRGKHMRTTRGDLAIVSPQQGRAFELDAGRRPVLEFRNHKPGSEEKNFVLTEYLWLPETALTAGDLTCSDS</sequence>
<protein>
    <submittedName>
        <fullName evidence="2">Arylsulfotransferase family protein</fullName>
    </submittedName>
</protein>
<dbReference type="Pfam" id="PF14269">
    <property type="entry name" value="Arylsulfotran_2"/>
    <property type="match status" value="1"/>
</dbReference>
<evidence type="ECO:0000313" key="3">
    <source>
        <dbReference type="Proteomes" id="UP001226762"/>
    </source>
</evidence>
<evidence type="ECO:0000313" key="2">
    <source>
        <dbReference type="EMBL" id="MDQ2091598.1"/>
    </source>
</evidence>
<dbReference type="EMBL" id="JANHAX010000005">
    <property type="protein sequence ID" value="MDQ2091598.1"/>
    <property type="molecule type" value="Genomic_DNA"/>
</dbReference>
<proteinExistence type="predicted"/>
<name>A0AAE3WFJ1_9RHOB</name>
<dbReference type="InterPro" id="IPR039535">
    <property type="entry name" value="ASST-like"/>
</dbReference>
<dbReference type="InterPro" id="IPR011044">
    <property type="entry name" value="Quino_amine_DH_bsu"/>
</dbReference>
<accession>A0AAE3WFJ1</accession>
<dbReference type="SUPFAM" id="SSF50969">
    <property type="entry name" value="YVTN repeat-like/Quinoprotein amine dehydrogenase"/>
    <property type="match status" value="1"/>
</dbReference>
<organism evidence="2 3">
    <name type="scientific">Marimonas arenosa</name>
    <dbReference type="NCBI Taxonomy" id="1795305"/>
    <lineage>
        <taxon>Bacteria</taxon>
        <taxon>Pseudomonadati</taxon>
        <taxon>Pseudomonadota</taxon>
        <taxon>Alphaproteobacteria</taxon>
        <taxon>Rhodobacterales</taxon>
        <taxon>Paracoccaceae</taxon>
        <taxon>Marimonas</taxon>
    </lineage>
</organism>
<evidence type="ECO:0000256" key="1">
    <source>
        <dbReference type="SAM" id="Phobius"/>
    </source>
</evidence>
<keyword evidence="1" id="KW-0812">Transmembrane</keyword>
<dbReference type="RefSeq" id="WP_306736883.1">
    <property type="nucleotide sequence ID" value="NZ_JANHAX010000005.1"/>
</dbReference>
<keyword evidence="1" id="KW-1133">Transmembrane helix</keyword>
<gene>
    <name evidence="2" type="ORF">NO357_16975</name>
</gene>
<dbReference type="Proteomes" id="UP001226762">
    <property type="component" value="Unassembled WGS sequence"/>
</dbReference>
<keyword evidence="3" id="KW-1185">Reference proteome</keyword>
<keyword evidence="1" id="KW-0472">Membrane</keyword>
<feature type="transmembrane region" description="Helical" evidence="1">
    <location>
        <begin position="9"/>
        <end position="31"/>
    </location>
</feature>
<reference evidence="2" key="2">
    <citation type="submission" date="2023-02" db="EMBL/GenBank/DDBJ databases">
        <title>'Rhodoalgimonas zhirmunskyi' gen. nov., isolated from a red alga.</title>
        <authorList>
            <person name="Nedashkovskaya O.I."/>
            <person name="Otstavnykh N.Y."/>
            <person name="Bystritskaya E.P."/>
            <person name="Balabanova L.A."/>
            <person name="Isaeva M.P."/>
        </authorList>
    </citation>
    <scope>NUCLEOTIDE SEQUENCE</scope>
    <source>
        <strain evidence="2">KCTC 52189</strain>
    </source>
</reference>
<reference evidence="2" key="1">
    <citation type="submission" date="2022-07" db="EMBL/GenBank/DDBJ databases">
        <authorList>
            <person name="Otstavnykh N."/>
            <person name="Isaeva M."/>
            <person name="Bystritskaya E."/>
        </authorList>
    </citation>
    <scope>NUCLEOTIDE SEQUENCE</scope>
    <source>
        <strain evidence="2">KCTC 52189</strain>
    </source>
</reference>
<dbReference type="AlphaFoldDB" id="A0AAE3WFJ1"/>
<comment type="caution">
    <text evidence="2">The sequence shown here is derived from an EMBL/GenBank/DDBJ whole genome shotgun (WGS) entry which is preliminary data.</text>
</comment>